<reference evidence="3" key="1">
    <citation type="submission" date="2016-10" db="EMBL/GenBank/DDBJ databases">
        <authorList>
            <person name="Varghese N."/>
            <person name="Submissions S."/>
        </authorList>
    </citation>
    <scope>NUCLEOTIDE SEQUENCE [LARGE SCALE GENOMIC DNA]</scope>
    <source>
        <strain evidence="3">DSM 27982</strain>
    </source>
</reference>
<dbReference type="EMBL" id="FNIM01000003">
    <property type="protein sequence ID" value="SDN41077.1"/>
    <property type="molecule type" value="Genomic_DNA"/>
</dbReference>
<evidence type="ECO:0000313" key="3">
    <source>
        <dbReference type="Proteomes" id="UP000198541"/>
    </source>
</evidence>
<dbReference type="AlphaFoldDB" id="A0A1H0B5Z1"/>
<proteinExistence type="predicted"/>
<feature type="compositionally biased region" description="Gly residues" evidence="1">
    <location>
        <begin position="156"/>
        <end position="167"/>
    </location>
</feature>
<feature type="region of interest" description="Disordered" evidence="1">
    <location>
        <begin position="156"/>
        <end position="211"/>
    </location>
</feature>
<feature type="compositionally biased region" description="Low complexity" evidence="1">
    <location>
        <begin position="198"/>
        <end position="211"/>
    </location>
</feature>
<name>A0A1H0B5Z1_9ACTO</name>
<evidence type="ECO:0000256" key="1">
    <source>
        <dbReference type="SAM" id="MobiDB-lite"/>
    </source>
</evidence>
<protein>
    <submittedName>
        <fullName evidence="2">Uncharacterized protein</fullName>
    </submittedName>
</protein>
<gene>
    <name evidence="2" type="ORF">SAMN05216355_103100</name>
</gene>
<organism evidence="2 3">
    <name type="scientific">Actinomyces ruminicola</name>
    <dbReference type="NCBI Taxonomy" id="332524"/>
    <lineage>
        <taxon>Bacteria</taxon>
        <taxon>Bacillati</taxon>
        <taxon>Actinomycetota</taxon>
        <taxon>Actinomycetes</taxon>
        <taxon>Actinomycetales</taxon>
        <taxon>Actinomycetaceae</taxon>
        <taxon>Actinomyces</taxon>
    </lineage>
</organism>
<accession>A0A1H0B5Z1</accession>
<sequence>MTNSRPAPSHSPTGVAYGAFAGYRRERGALGRCVGGGVLAASSVWTAVPLFGPRNSVWTAVPLFRPRNSVWTAVPCLDRRCVRRGRSKPAQGVRTGPRGSKPVSVQRRCTVDVHLGAPLAGRGGRELADRHQGRGGRGPAGVGLAPLGACGGGWTSSHGSGGSGGALARGDRALTARTSTRGCQAPSRLNPPRPQSPRPSRTTPTKTPTLNTAITPMTRLRGVRGVSARTCVWFGYVGTCLGCWGRTRRVLPCRVRPFGPQARLVGEVVGAGGLSRWAR</sequence>
<dbReference type="Proteomes" id="UP000198541">
    <property type="component" value="Unassembled WGS sequence"/>
</dbReference>
<evidence type="ECO:0000313" key="2">
    <source>
        <dbReference type="EMBL" id="SDN41077.1"/>
    </source>
</evidence>
<feature type="region of interest" description="Disordered" evidence="1">
    <location>
        <begin position="120"/>
        <end position="140"/>
    </location>
</feature>
<keyword evidence="3" id="KW-1185">Reference proteome</keyword>
<feature type="compositionally biased region" description="Basic and acidic residues" evidence="1">
    <location>
        <begin position="123"/>
        <end position="132"/>
    </location>
</feature>